<protein>
    <submittedName>
        <fullName evidence="1">Uncharacterized protein</fullName>
    </submittedName>
</protein>
<name>A0A0M8NTJ2_9EURO</name>
<dbReference type="AlphaFoldDB" id="A0A0M8NTJ2"/>
<accession>A0A0M8NTJ2</accession>
<dbReference type="Proteomes" id="UP000037696">
    <property type="component" value="Unassembled WGS sequence"/>
</dbReference>
<organism evidence="1 2">
    <name type="scientific">Penicillium nordicum</name>
    <dbReference type="NCBI Taxonomy" id="229535"/>
    <lineage>
        <taxon>Eukaryota</taxon>
        <taxon>Fungi</taxon>
        <taxon>Dikarya</taxon>
        <taxon>Ascomycota</taxon>
        <taxon>Pezizomycotina</taxon>
        <taxon>Eurotiomycetes</taxon>
        <taxon>Eurotiomycetidae</taxon>
        <taxon>Eurotiales</taxon>
        <taxon>Aspergillaceae</taxon>
        <taxon>Penicillium</taxon>
    </lineage>
</organism>
<reference evidence="1 2" key="1">
    <citation type="submission" date="2015-08" db="EMBL/GenBank/DDBJ databases">
        <title>Genome sequencing of Penicillium nordicum.</title>
        <authorList>
            <person name="Nguyen H.D."/>
            <person name="Seifert K.A."/>
        </authorList>
    </citation>
    <scope>NUCLEOTIDE SEQUENCE [LARGE SCALE GENOMIC DNA]</scope>
    <source>
        <strain evidence="1 2">DAOMC 185683</strain>
    </source>
</reference>
<comment type="caution">
    <text evidence="1">The sequence shown here is derived from an EMBL/GenBank/DDBJ whole genome shotgun (WGS) entry which is preliminary data.</text>
</comment>
<evidence type="ECO:0000313" key="1">
    <source>
        <dbReference type="EMBL" id="KOS39116.1"/>
    </source>
</evidence>
<keyword evidence="2" id="KW-1185">Reference proteome</keyword>
<sequence length="73" mass="8407">MKCCCNHISFFLLESETNQSFTGQRSKARFTWLPDPYSVLLDLFACVWHEDQAPRAGYYTGEVESGQNQPRSN</sequence>
<evidence type="ECO:0000313" key="2">
    <source>
        <dbReference type="Proteomes" id="UP000037696"/>
    </source>
</evidence>
<proteinExistence type="predicted"/>
<dbReference type="EMBL" id="LHQQ01000218">
    <property type="protein sequence ID" value="KOS39116.1"/>
    <property type="molecule type" value="Genomic_DNA"/>
</dbReference>
<gene>
    <name evidence="1" type="ORF">ACN38_g10049</name>
</gene>